<dbReference type="InterPro" id="IPR007197">
    <property type="entry name" value="rSAM"/>
</dbReference>
<keyword evidence="9" id="KW-0963">Cytoplasm</keyword>
<evidence type="ECO:0000259" key="10">
    <source>
        <dbReference type="PROSITE" id="PS51918"/>
    </source>
</evidence>
<evidence type="ECO:0000256" key="1">
    <source>
        <dbReference type="ARBA" id="ARBA00006100"/>
    </source>
</evidence>
<dbReference type="Pfam" id="PF04055">
    <property type="entry name" value="Radical_SAM"/>
    <property type="match status" value="1"/>
</dbReference>
<dbReference type="PROSITE" id="PS51918">
    <property type="entry name" value="RADICAL_SAM"/>
    <property type="match status" value="1"/>
</dbReference>
<dbReference type="Pfam" id="PF06969">
    <property type="entry name" value="HemN_C"/>
    <property type="match status" value="1"/>
</dbReference>
<evidence type="ECO:0000256" key="2">
    <source>
        <dbReference type="ARBA" id="ARBA00017228"/>
    </source>
</evidence>
<evidence type="ECO:0000256" key="6">
    <source>
        <dbReference type="ARBA" id="ARBA00023004"/>
    </source>
</evidence>
<dbReference type="InterPro" id="IPR010723">
    <property type="entry name" value="HemN_C"/>
</dbReference>
<dbReference type="InterPro" id="IPR004559">
    <property type="entry name" value="HemW-like"/>
</dbReference>
<evidence type="ECO:0000256" key="7">
    <source>
        <dbReference type="ARBA" id="ARBA00023014"/>
    </source>
</evidence>
<dbReference type="InterPro" id="IPR006638">
    <property type="entry name" value="Elp3/MiaA/NifB-like_rSAM"/>
</dbReference>
<evidence type="ECO:0000256" key="8">
    <source>
        <dbReference type="ARBA" id="ARBA00023186"/>
    </source>
</evidence>
<comment type="caution">
    <text evidence="11">The sequence shown here is derived from an EMBL/GenBank/DDBJ whole genome shotgun (WGS) entry which is preliminary data.</text>
</comment>
<dbReference type="NCBIfam" id="TIGR00539">
    <property type="entry name" value="hemN_rel"/>
    <property type="match status" value="1"/>
</dbReference>
<evidence type="ECO:0000256" key="3">
    <source>
        <dbReference type="ARBA" id="ARBA00022617"/>
    </source>
</evidence>
<evidence type="ECO:0000313" key="11">
    <source>
        <dbReference type="EMBL" id="MBD7909799.1"/>
    </source>
</evidence>
<comment type="similarity">
    <text evidence="1">Belongs to the anaerobic coproporphyrinogen-III oxidase family. HemW subfamily.</text>
</comment>
<dbReference type="SFLD" id="SFLDG01065">
    <property type="entry name" value="anaerobic_coproporphyrinogen-I"/>
    <property type="match status" value="1"/>
</dbReference>
<dbReference type="InterPro" id="IPR058240">
    <property type="entry name" value="rSAM_sf"/>
</dbReference>
<keyword evidence="3 9" id="KW-0349">Heme</keyword>
<evidence type="ECO:0000313" key="12">
    <source>
        <dbReference type="Proteomes" id="UP000627781"/>
    </source>
</evidence>
<name>A0ABR8PNP7_9CLOT</name>
<evidence type="ECO:0000256" key="9">
    <source>
        <dbReference type="RuleBase" id="RU364116"/>
    </source>
</evidence>
<comment type="function">
    <text evidence="9">Probably acts as a heme chaperone, transferring heme to an unknown acceptor. Binds one molecule of heme per monomer, possibly covalently. Binds 1 [4Fe-4S] cluster. The cluster is coordinated with 3 cysteines and an exchangeable S-adenosyl-L-methionine.</text>
</comment>
<keyword evidence="8 9" id="KW-0143">Chaperone</keyword>
<proteinExistence type="inferred from homology"/>
<gene>
    <name evidence="11" type="ORF">H9661_00390</name>
</gene>
<sequence length="374" mass="43387">MKEISLYIHVPFCKQKCFYCDFPSYACKEGAMDEYVEALCKEITKRCNKYIIKSLFIGGGTPSYLEEESLKKLMETISALEFKDKAEKSMECNPGTVNRKKLEIIMKGGINRLSFGLQTTKNELLKKIGRIHSYEEFIKNYSLAREIGFNNINIDMMFGLPNQNLSDWLNSLDEITKLNPEHISSYSLIIEEGTAFDRLYSEGKLSLPSEEEERDMYRMGKELLISRGYHQYEISNFAKGEKECAHNKVYWQCEEYIGVGASASSFVENKRIKNVDDISEYIDRVNRNISISEEVYENSREDNIEEFMFMGLRMNKGIDEQEFIIRFGVNIDSIYKRLIDKNIKAGLLIRNEGKIYLSQRGIELSNQVMSDMIL</sequence>
<dbReference type="SFLD" id="SFLDS00029">
    <property type="entry name" value="Radical_SAM"/>
    <property type="match status" value="1"/>
</dbReference>
<organism evidence="11 12">
    <name type="scientific">Clostridium cibarium</name>
    <dbReference type="NCBI Taxonomy" id="2762247"/>
    <lineage>
        <taxon>Bacteria</taxon>
        <taxon>Bacillati</taxon>
        <taxon>Bacillota</taxon>
        <taxon>Clostridia</taxon>
        <taxon>Eubacteriales</taxon>
        <taxon>Clostridiaceae</taxon>
        <taxon>Clostridium</taxon>
    </lineage>
</organism>
<dbReference type="SFLD" id="SFLDG01082">
    <property type="entry name" value="B12-binding_domain_containing"/>
    <property type="match status" value="1"/>
</dbReference>
<feature type="domain" description="Radical SAM core" evidence="10">
    <location>
        <begin position="1"/>
        <end position="230"/>
    </location>
</feature>
<dbReference type="Proteomes" id="UP000627781">
    <property type="component" value="Unassembled WGS sequence"/>
</dbReference>
<keyword evidence="9" id="KW-0004">4Fe-4S</keyword>
<dbReference type="SFLD" id="SFLDF00562">
    <property type="entry name" value="HemN-like__clustered_with_heat"/>
    <property type="match status" value="1"/>
</dbReference>
<keyword evidence="5 9" id="KW-0479">Metal-binding</keyword>
<dbReference type="EMBL" id="JACSRA010000001">
    <property type="protein sequence ID" value="MBD7909799.1"/>
    <property type="molecule type" value="Genomic_DNA"/>
</dbReference>
<dbReference type="SUPFAM" id="SSF102114">
    <property type="entry name" value="Radical SAM enzymes"/>
    <property type="match status" value="1"/>
</dbReference>
<evidence type="ECO:0000256" key="4">
    <source>
        <dbReference type="ARBA" id="ARBA00022691"/>
    </source>
</evidence>
<dbReference type="SFLD" id="SFLDF00288">
    <property type="entry name" value="HemN-like__clustered_with_nucl"/>
    <property type="match status" value="1"/>
</dbReference>
<protein>
    <recommendedName>
        <fullName evidence="2 9">Heme chaperone HemW</fullName>
    </recommendedName>
</protein>
<keyword evidence="6 9" id="KW-0408">Iron</keyword>
<evidence type="ECO:0000256" key="5">
    <source>
        <dbReference type="ARBA" id="ARBA00022723"/>
    </source>
</evidence>
<reference evidence="11 12" key="1">
    <citation type="submission" date="2020-08" db="EMBL/GenBank/DDBJ databases">
        <title>A Genomic Blueprint of the Chicken Gut Microbiome.</title>
        <authorList>
            <person name="Gilroy R."/>
            <person name="Ravi A."/>
            <person name="Getino M."/>
            <person name="Pursley I."/>
            <person name="Horton D.L."/>
            <person name="Alikhan N.-F."/>
            <person name="Baker D."/>
            <person name="Gharbi K."/>
            <person name="Hall N."/>
            <person name="Watson M."/>
            <person name="Adriaenssens E.M."/>
            <person name="Foster-Nyarko E."/>
            <person name="Jarju S."/>
            <person name="Secka A."/>
            <person name="Antonio M."/>
            <person name="Oren A."/>
            <person name="Chaudhuri R."/>
            <person name="La Ragione R.M."/>
            <person name="Hildebrand F."/>
            <person name="Pallen M.J."/>
        </authorList>
    </citation>
    <scope>NUCLEOTIDE SEQUENCE [LARGE SCALE GENOMIC DNA]</scope>
    <source>
        <strain evidence="11 12">Sa3CVN1</strain>
    </source>
</reference>
<dbReference type="InterPro" id="IPR034505">
    <property type="entry name" value="Coproporphyrinogen-III_oxidase"/>
</dbReference>
<dbReference type="PANTHER" id="PTHR13932:SF5">
    <property type="entry name" value="RADICAL S-ADENOSYL METHIONINE DOMAIN-CONTAINING PROTEIN 1, MITOCHONDRIAL"/>
    <property type="match status" value="1"/>
</dbReference>
<dbReference type="Gene3D" id="3.20.20.70">
    <property type="entry name" value="Aldolase class I"/>
    <property type="match status" value="1"/>
</dbReference>
<dbReference type="PANTHER" id="PTHR13932">
    <property type="entry name" value="COPROPORPHYRINIGEN III OXIDASE"/>
    <property type="match status" value="1"/>
</dbReference>
<comment type="subcellular location">
    <subcellularLocation>
        <location evidence="9">Cytoplasm</location>
    </subcellularLocation>
</comment>
<accession>A0ABR8PNP7</accession>
<dbReference type="SMART" id="SM00729">
    <property type="entry name" value="Elp3"/>
    <property type="match status" value="1"/>
</dbReference>
<keyword evidence="12" id="KW-1185">Reference proteome</keyword>
<keyword evidence="7 9" id="KW-0411">Iron-sulfur</keyword>
<dbReference type="RefSeq" id="WP_143314696.1">
    <property type="nucleotide sequence ID" value="NZ_JACSRA010000001.1"/>
</dbReference>
<keyword evidence="4 9" id="KW-0949">S-adenosyl-L-methionine</keyword>
<dbReference type="InterPro" id="IPR013785">
    <property type="entry name" value="Aldolase_TIM"/>
</dbReference>